<dbReference type="Pfam" id="PF08433">
    <property type="entry name" value="KTI12"/>
    <property type="match status" value="1"/>
</dbReference>
<dbReference type="PANTHER" id="PTHR12435">
    <property type="match status" value="1"/>
</dbReference>
<accession>A0A9P3PKJ2</accession>
<keyword evidence="1" id="KW-0547">Nucleotide-binding</keyword>
<dbReference type="InterPro" id="IPR027417">
    <property type="entry name" value="P-loop_NTPase"/>
</dbReference>
<reference evidence="5" key="1">
    <citation type="submission" date="2022-07" db="EMBL/GenBank/DDBJ databases">
        <title>The genome of Lyophyllum shimeji provides insight into the initial evolution of ectomycorrhizal fungal genome.</title>
        <authorList>
            <person name="Kobayashi Y."/>
            <person name="Shibata T."/>
            <person name="Hirakawa H."/>
            <person name="Shigenobu S."/>
            <person name="Nishiyama T."/>
            <person name="Yamada A."/>
            <person name="Hasebe M."/>
            <person name="Kawaguchi M."/>
        </authorList>
    </citation>
    <scope>NUCLEOTIDE SEQUENCE</scope>
    <source>
        <strain evidence="5">AT787</strain>
    </source>
</reference>
<keyword evidence="6" id="KW-1185">Reference proteome</keyword>
<dbReference type="GO" id="GO:0005524">
    <property type="term" value="F:ATP binding"/>
    <property type="evidence" value="ECO:0007669"/>
    <property type="project" value="UniProtKB-KW"/>
</dbReference>
<feature type="region of interest" description="Disordered" evidence="4">
    <location>
        <begin position="178"/>
        <end position="225"/>
    </location>
</feature>
<proteinExistence type="inferred from homology"/>
<evidence type="ECO:0000256" key="4">
    <source>
        <dbReference type="SAM" id="MobiDB-lite"/>
    </source>
</evidence>
<dbReference type="InterPro" id="IPR013641">
    <property type="entry name" value="KTI12/PSTK"/>
</dbReference>
<name>A0A9P3PKJ2_LYOSH</name>
<organism evidence="5 6">
    <name type="scientific">Lyophyllum shimeji</name>
    <name type="common">Hon-shimeji</name>
    <name type="synonym">Tricholoma shimeji</name>
    <dbReference type="NCBI Taxonomy" id="47721"/>
    <lineage>
        <taxon>Eukaryota</taxon>
        <taxon>Fungi</taxon>
        <taxon>Dikarya</taxon>
        <taxon>Basidiomycota</taxon>
        <taxon>Agaricomycotina</taxon>
        <taxon>Agaricomycetes</taxon>
        <taxon>Agaricomycetidae</taxon>
        <taxon>Agaricales</taxon>
        <taxon>Tricholomatineae</taxon>
        <taxon>Lyophyllaceae</taxon>
        <taxon>Lyophyllum</taxon>
    </lineage>
</organism>
<sequence>MALVTISGYPSSGKSRRAEQIRASLQKYLSDETYPGPIRKVAVLSDDVLNLSRSSYDDSRSEKPARGALFAAMQRQMSPDTILIVDALNYIKGFRYQMYCAAREAKLRVCTIYIVATQEQCREWNMTRQDGRAYAPETLENLMFRYEEPSSMVRWDSPLFTVLWDEEVPPMPQIWDAISKGTVKPPTRPLFRPPKRQQTRSKPSSRRQPPSCLPSWPTRLGLAGN</sequence>
<comment type="caution">
    <text evidence="5">The sequence shown here is derived from an EMBL/GenBank/DDBJ whole genome shotgun (WGS) entry which is preliminary data.</text>
</comment>
<dbReference type="AlphaFoldDB" id="A0A9P3PKJ2"/>
<protein>
    <submittedName>
        <fullName evidence="5">Chromatin associated protein KTI12</fullName>
    </submittedName>
</protein>
<comment type="similarity">
    <text evidence="3">Belongs to the KTI12 family.</text>
</comment>
<evidence type="ECO:0000256" key="2">
    <source>
        <dbReference type="ARBA" id="ARBA00022840"/>
    </source>
</evidence>
<dbReference type="EMBL" id="BRPK01000004">
    <property type="protein sequence ID" value="GLB37139.1"/>
    <property type="molecule type" value="Genomic_DNA"/>
</dbReference>
<evidence type="ECO:0000313" key="5">
    <source>
        <dbReference type="EMBL" id="GLB37139.1"/>
    </source>
</evidence>
<dbReference type="SUPFAM" id="SSF52540">
    <property type="entry name" value="P-loop containing nucleoside triphosphate hydrolases"/>
    <property type="match status" value="1"/>
</dbReference>
<evidence type="ECO:0000256" key="3">
    <source>
        <dbReference type="ARBA" id="ARBA00025768"/>
    </source>
</evidence>
<gene>
    <name evidence="5" type="primary">KTI12</name>
    <name evidence="5" type="ORF">LshimejAT787_0401900</name>
</gene>
<dbReference type="Gene3D" id="3.40.50.300">
    <property type="entry name" value="P-loop containing nucleotide triphosphate hydrolases"/>
    <property type="match status" value="1"/>
</dbReference>
<dbReference type="Proteomes" id="UP001063166">
    <property type="component" value="Unassembled WGS sequence"/>
</dbReference>
<evidence type="ECO:0000313" key="6">
    <source>
        <dbReference type="Proteomes" id="UP001063166"/>
    </source>
</evidence>
<evidence type="ECO:0000256" key="1">
    <source>
        <dbReference type="ARBA" id="ARBA00022741"/>
    </source>
</evidence>
<feature type="compositionally biased region" description="Basic residues" evidence="4">
    <location>
        <begin position="193"/>
        <end position="205"/>
    </location>
</feature>
<dbReference type="OrthoDB" id="9972657at2759"/>
<keyword evidence="2" id="KW-0067">ATP-binding</keyword>